<dbReference type="PANTHER" id="PTHR32322:SF9">
    <property type="entry name" value="AMINO-ACID METABOLITE EFFLUX PUMP-RELATED"/>
    <property type="match status" value="1"/>
</dbReference>
<feature type="transmembrane region" description="Helical" evidence="5">
    <location>
        <begin position="12"/>
        <end position="31"/>
    </location>
</feature>
<protein>
    <submittedName>
        <fullName evidence="7">O-acetylserine/cysteine efflux transporter</fullName>
    </submittedName>
</protein>
<keyword evidence="2 5" id="KW-0812">Transmembrane</keyword>
<keyword evidence="4 5" id="KW-0472">Membrane</keyword>
<evidence type="ECO:0000256" key="3">
    <source>
        <dbReference type="ARBA" id="ARBA00022989"/>
    </source>
</evidence>
<organism evidence="7 8">
    <name type="scientific">Roseateles saccharophilus</name>
    <name type="common">Pseudomonas saccharophila</name>
    <dbReference type="NCBI Taxonomy" id="304"/>
    <lineage>
        <taxon>Bacteria</taxon>
        <taxon>Pseudomonadati</taxon>
        <taxon>Pseudomonadota</taxon>
        <taxon>Betaproteobacteria</taxon>
        <taxon>Burkholderiales</taxon>
        <taxon>Sphaerotilaceae</taxon>
        <taxon>Roseateles</taxon>
    </lineage>
</organism>
<dbReference type="RefSeq" id="WP_132571492.1">
    <property type="nucleotide sequence ID" value="NZ_CBCSGL010000053.1"/>
</dbReference>
<dbReference type="Proteomes" id="UP000295110">
    <property type="component" value="Unassembled WGS sequence"/>
</dbReference>
<gene>
    <name evidence="7" type="ORF">EV671_101182</name>
</gene>
<comment type="caution">
    <text evidence="7">The sequence shown here is derived from an EMBL/GenBank/DDBJ whole genome shotgun (WGS) entry which is preliminary data.</text>
</comment>
<feature type="transmembrane region" description="Helical" evidence="5">
    <location>
        <begin position="242"/>
        <end position="261"/>
    </location>
</feature>
<dbReference type="SUPFAM" id="SSF103481">
    <property type="entry name" value="Multidrug resistance efflux transporter EmrE"/>
    <property type="match status" value="2"/>
</dbReference>
<dbReference type="AlphaFoldDB" id="A0A4R3V2K2"/>
<evidence type="ECO:0000256" key="5">
    <source>
        <dbReference type="SAM" id="Phobius"/>
    </source>
</evidence>
<feature type="transmembrane region" description="Helical" evidence="5">
    <location>
        <begin position="121"/>
        <end position="138"/>
    </location>
</feature>
<evidence type="ECO:0000259" key="6">
    <source>
        <dbReference type="Pfam" id="PF00892"/>
    </source>
</evidence>
<dbReference type="InterPro" id="IPR037185">
    <property type="entry name" value="EmrE-like"/>
</dbReference>
<evidence type="ECO:0000313" key="7">
    <source>
        <dbReference type="EMBL" id="TCU97407.1"/>
    </source>
</evidence>
<name>A0A4R3V2K2_ROSSA</name>
<feature type="transmembrane region" description="Helical" evidence="5">
    <location>
        <begin position="88"/>
        <end position="109"/>
    </location>
</feature>
<dbReference type="InterPro" id="IPR050638">
    <property type="entry name" value="AA-Vitamin_Transporters"/>
</dbReference>
<evidence type="ECO:0000256" key="2">
    <source>
        <dbReference type="ARBA" id="ARBA00022692"/>
    </source>
</evidence>
<proteinExistence type="predicted"/>
<feature type="domain" description="EamA" evidence="6">
    <location>
        <begin position="11"/>
        <end position="134"/>
    </location>
</feature>
<dbReference type="GO" id="GO:0016020">
    <property type="term" value="C:membrane"/>
    <property type="evidence" value="ECO:0007669"/>
    <property type="project" value="UniProtKB-SubCell"/>
</dbReference>
<feature type="transmembrane region" description="Helical" evidence="5">
    <location>
        <begin position="175"/>
        <end position="194"/>
    </location>
</feature>
<reference evidence="7 8" key="1">
    <citation type="submission" date="2019-03" db="EMBL/GenBank/DDBJ databases">
        <title>Genomic Encyclopedia of Type Strains, Phase IV (KMG-IV): sequencing the most valuable type-strain genomes for metagenomic binning, comparative biology and taxonomic classification.</title>
        <authorList>
            <person name="Goeker M."/>
        </authorList>
    </citation>
    <scope>NUCLEOTIDE SEQUENCE [LARGE SCALE GENOMIC DNA]</scope>
    <source>
        <strain evidence="7 8">DSM 654</strain>
    </source>
</reference>
<accession>A0A4R3V2K2</accession>
<comment type="subcellular location">
    <subcellularLocation>
        <location evidence="1">Membrane</location>
        <topology evidence="1">Multi-pass membrane protein</topology>
    </subcellularLocation>
</comment>
<keyword evidence="3 5" id="KW-1133">Transmembrane helix</keyword>
<dbReference type="InterPro" id="IPR000620">
    <property type="entry name" value="EamA_dom"/>
</dbReference>
<evidence type="ECO:0000256" key="1">
    <source>
        <dbReference type="ARBA" id="ARBA00004141"/>
    </source>
</evidence>
<sequence>MATTLPPRHFLLALAVVAIWGSNFVVIKYALHTLPPMTLAVLRFSFALVPACFFLRRPQVDWRNLAGYGVLIGVGQFGLLYLSMRSQISPGLASLVVQTQVFFTLLLAVRIRKERVLRTQWLGLALAAGGIAVIAAHVDGTTTALGVGMVLAAAFCWACANLLTQRAGRIDMLAYVVWSSAFAVPPLLVLALLLDGPGPMAAGLAAADLGTWAAVLWQSVANSLFGYGAWSWLLARHPAGRIVPMALLVPVFGMGSAALLLGEPLPAWKLVAAALVLAGLAINLLGPRLLAARAAQGSGR</sequence>
<feature type="transmembrane region" description="Helical" evidence="5">
    <location>
        <begin position="62"/>
        <end position="82"/>
    </location>
</feature>
<feature type="transmembrane region" description="Helical" evidence="5">
    <location>
        <begin position="144"/>
        <end position="163"/>
    </location>
</feature>
<evidence type="ECO:0000256" key="4">
    <source>
        <dbReference type="ARBA" id="ARBA00023136"/>
    </source>
</evidence>
<feature type="transmembrane region" description="Helical" evidence="5">
    <location>
        <begin position="214"/>
        <end position="235"/>
    </location>
</feature>
<dbReference type="OrthoDB" id="7158585at2"/>
<dbReference type="EMBL" id="SMBU01000011">
    <property type="protein sequence ID" value="TCU97407.1"/>
    <property type="molecule type" value="Genomic_DNA"/>
</dbReference>
<feature type="transmembrane region" description="Helical" evidence="5">
    <location>
        <begin position="267"/>
        <end position="286"/>
    </location>
</feature>
<evidence type="ECO:0000313" key="8">
    <source>
        <dbReference type="Proteomes" id="UP000295110"/>
    </source>
</evidence>
<dbReference type="PANTHER" id="PTHR32322">
    <property type="entry name" value="INNER MEMBRANE TRANSPORTER"/>
    <property type="match status" value="1"/>
</dbReference>
<keyword evidence="8" id="KW-1185">Reference proteome</keyword>
<dbReference type="Pfam" id="PF00892">
    <property type="entry name" value="EamA"/>
    <property type="match status" value="2"/>
</dbReference>
<feature type="domain" description="EamA" evidence="6">
    <location>
        <begin position="145"/>
        <end position="284"/>
    </location>
</feature>